<dbReference type="Pfam" id="PF01926">
    <property type="entry name" value="MMR_HSR1"/>
    <property type="match status" value="1"/>
</dbReference>
<feature type="coiled-coil region" evidence="1">
    <location>
        <begin position="276"/>
        <end position="317"/>
    </location>
</feature>
<keyword evidence="1" id="KW-0175">Coiled coil</keyword>
<dbReference type="InterPro" id="IPR006073">
    <property type="entry name" value="GTP-bd"/>
</dbReference>
<feature type="region of interest" description="Disordered" evidence="2">
    <location>
        <begin position="1"/>
        <end position="36"/>
    </location>
</feature>
<evidence type="ECO:0000256" key="2">
    <source>
        <dbReference type="SAM" id="MobiDB-lite"/>
    </source>
</evidence>
<proteinExistence type="predicted"/>
<evidence type="ECO:0000256" key="1">
    <source>
        <dbReference type="SAM" id="Coils"/>
    </source>
</evidence>
<dbReference type="GO" id="GO:0005525">
    <property type="term" value="F:GTP binding"/>
    <property type="evidence" value="ECO:0007669"/>
    <property type="project" value="InterPro"/>
</dbReference>
<dbReference type="SUPFAM" id="SSF52540">
    <property type="entry name" value="P-loop containing nucleoside triphosphate hydrolases"/>
    <property type="match status" value="1"/>
</dbReference>
<feature type="compositionally biased region" description="Basic and acidic residues" evidence="2">
    <location>
        <begin position="17"/>
        <end position="36"/>
    </location>
</feature>
<name>A0A0B7FBA0_THACB</name>
<gene>
    <name evidence="4" type="ORF">RSOLAG1IB_11765</name>
</gene>
<accession>A0A0B7FBA0</accession>
<evidence type="ECO:0000313" key="4">
    <source>
        <dbReference type="EMBL" id="CEL54820.1"/>
    </source>
</evidence>
<dbReference type="EMBL" id="LN679280">
    <property type="protein sequence ID" value="CEL54820.1"/>
    <property type="molecule type" value="Genomic_DNA"/>
</dbReference>
<reference evidence="4 5" key="1">
    <citation type="submission" date="2014-11" db="EMBL/GenBank/DDBJ databases">
        <authorList>
            <person name="Wibberg Daniel"/>
        </authorList>
    </citation>
    <scope>NUCLEOTIDE SEQUENCE [LARGE SCALE GENOMIC DNA]</scope>
    <source>
        <strain evidence="4">Rhizoctonia solani AG1-IB 7/3/14</strain>
    </source>
</reference>
<evidence type="ECO:0000313" key="5">
    <source>
        <dbReference type="Proteomes" id="UP000059188"/>
    </source>
</evidence>
<sequence length="603" mass="67459">MYADQLEAAGADTPIEEPERPPTPDRHPSSPDRERSYKPFHVTTIMLLGPSGSGKSSLYNLATNQRGQKISNGASLCTERFWASYPFTIGGRSFRLIDSPGFHATSLSDPELFKKLVIHLTRPREGRKLPKLSGILYLHPKESALEDGQLKARMEALRHLVGDPWAPFITIAVMEKEPNIDSIDTVARLQAPASPFHYLYTSGAKILPLTFETPKLQEVLLGFDPDPPSRPRLFQKVRANHFGRLDGLDQFIEEIANYNRAESTGNPGRPRTKITYEESETSRQQLQLTLDETETELKSLRSQLDQTQLEYSSLRSELQLNDNTEQSKIVQSLNDLNRAIDNFGRSVAEYMVDNYTADSFSTEDPVTLDALNFAELQRQFGHQVGKSSLVASFKGDGLPIEDFIDLALRGFTCQDLCRNVFDPFHPTLLSGAESDFMDSLYDEVRRQASPIVAAKWRASSFMALSKGNKLNQPMIESQVDSLLARDVQQLVNNLFGRTDTVTLAESQRSQLRDIVTSAWELNHVLKGEVVTLGDFRPVYVENGTTFDPKTMSEFEPDKRRKPGDVAIYTVRLGLTLSHSKGAGRDTRPAIICPVTVITSTIFG</sequence>
<dbReference type="AlphaFoldDB" id="A0A0B7FBA0"/>
<protein>
    <recommendedName>
        <fullName evidence="3">G domain-containing protein</fullName>
    </recommendedName>
</protein>
<evidence type="ECO:0000259" key="3">
    <source>
        <dbReference type="Pfam" id="PF01926"/>
    </source>
</evidence>
<dbReference type="InterPro" id="IPR027417">
    <property type="entry name" value="P-loop_NTPase"/>
</dbReference>
<dbReference type="OrthoDB" id="8954335at2759"/>
<dbReference type="Proteomes" id="UP000059188">
    <property type="component" value="Unassembled WGS sequence"/>
</dbReference>
<keyword evidence="5" id="KW-1185">Reference proteome</keyword>
<organism evidence="4 5">
    <name type="scientific">Thanatephorus cucumeris (strain AG1-IB / isolate 7/3/14)</name>
    <name type="common">Lettuce bottom rot fungus</name>
    <name type="synonym">Rhizoctonia solani</name>
    <dbReference type="NCBI Taxonomy" id="1108050"/>
    <lineage>
        <taxon>Eukaryota</taxon>
        <taxon>Fungi</taxon>
        <taxon>Dikarya</taxon>
        <taxon>Basidiomycota</taxon>
        <taxon>Agaricomycotina</taxon>
        <taxon>Agaricomycetes</taxon>
        <taxon>Cantharellales</taxon>
        <taxon>Ceratobasidiaceae</taxon>
        <taxon>Rhizoctonia</taxon>
        <taxon>Rhizoctonia solani AG-1</taxon>
    </lineage>
</organism>
<feature type="domain" description="G" evidence="3">
    <location>
        <begin position="45"/>
        <end position="103"/>
    </location>
</feature>
<dbReference type="STRING" id="1108050.A0A0B7FBA0"/>
<dbReference type="Gene3D" id="3.40.50.300">
    <property type="entry name" value="P-loop containing nucleotide triphosphate hydrolases"/>
    <property type="match status" value="1"/>
</dbReference>